<keyword evidence="1" id="KW-0732">Signal</keyword>
<proteinExistence type="predicted"/>
<evidence type="ECO:0000313" key="3">
    <source>
        <dbReference type="Proteomes" id="UP001497516"/>
    </source>
</evidence>
<dbReference type="AlphaFoldDB" id="A0AAV2ENX6"/>
<organism evidence="2 3">
    <name type="scientific">Linum trigynum</name>
    <dbReference type="NCBI Taxonomy" id="586398"/>
    <lineage>
        <taxon>Eukaryota</taxon>
        <taxon>Viridiplantae</taxon>
        <taxon>Streptophyta</taxon>
        <taxon>Embryophyta</taxon>
        <taxon>Tracheophyta</taxon>
        <taxon>Spermatophyta</taxon>
        <taxon>Magnoliopsida</taxon>
        <taxon>eudicotyledons</taxon>
        <taxon>Gunneridae</taxon>
        <taxon>Pentapetalae</taxon>
        <taxon>rosids</taxon>
        <taxon>fabids</taxon>
        <taxon>Malpighiales</taxon>
        <taxon>Linaceae</taxon>
        <taxon>Linum</taxon>
    </lineage>
</organism>
<dbReference type="Proteomes" id="UP001497516">
    <property type="component" value="Chromosome 5"/>
</dbReference>
<reference evidence="2 3" key="1">
    <citation type="submission" date="2024-04" db="EMBL/GenBank/DDBJ databases">
        <authorList>
            <person name="Fracassetti M."/>
        </authorList>
    </citation>
    <scope>NUCLEOTIDE SEQUENCE [LARGE SCALE GENOMIC DNA]</scope>
</reference>
<accession>A0AAV2ENX6</accession>
<evidence type="ECO:0000256" key="1">
    <source>
        <dbReference type="SAM" id="SignalP"/>
    </source>
</evidence>
<sequence>MNQVLTSLLILLLTSLSYLSFQSLYLPAKSLSKIDMEKVLDWFCFCSHVIQPSVYVPSSHRDLQPDKQTTWFGVCVVRIRIHPSI</sequence>
<feature type="chain" id="PRO_5043662682" evidence="1">
    <location>
        <begin position="22"/>
        <end position="85"/>
    </location>
</feature>
<evidence type="ECO:0000313" key="2">
    <source>
        <dbReference type="EMBL" id="CAL1387661.1"/>
    </source>
</evidence>
<keyword evidence="3" id="KW-1185">Reference proteome</keyword>
<name>A0AAV2ENX6_9ROSI</name>
<dbReference type="EMBL" id="OZ034818">
    <property type="protein sequence ID" value="CAL1387661.1"/>
    <property type="molecule type" value="Genomic_DNA"/>
</dbReference>
<feature type="signal peptide" evidence="1">
    <location>
        <begin position="1"/>
        <end position="21"/>
    </location>
</feature>
<gene>
    <name evidence="2" type="ORF">LTRI10_LOCUS28632</name>
</gene>
<protein>
    <submittedName>
        <fullName evidence="2">Uncharacterized protein</fullName>
    </submittedName>
</protein>